<protein>
    <submittedName>
        <fullName evidence="3">Type II secretion system protein E</fullName>
    </submittedName>
</protein>
<dbReference type="Proteomes" id="UP000092504">
    <property type="component" value="Unassembled WGS sequence"/>
</dbReference>
<sequence length="60" mass="6964">MDAENEAPVIRLINGIFSEALRLSASDIHIEPFERELIVRLRVDGAMREISTRHACWRRC</sequence>
<dbReference type="AlphaFoldDB" id="A0A1B8NUZ2"/>
<dbReference type="InterPro" id="IPR001482">
    <property type="entry name" value="T2SS/T4SS_dom"/>
</dbReference>
<gene>
    <name evidence="3" type="primary">epsE_2</name>
    <name evidence="3" type="ORF">A8U91_02871</name>
</gene>
<name>A0A1B8NUZ2_HALEL</name>
<proteinExistence type="inferred from homology"/>
<dbReference type="Gene3D" id="3.30.450.90">
    <property type="match status" value="1"/>
</dbReference>
<dbReference type="EMBL" id="MAJD01000002">
    <property type="protein sequence ID" value="OBX33829.1"/>
    <property type="molecule type" value="Genomic_DNA"/>
</dbReference>
<comment type="similarity">
    <text evidence="1">Belongs to the GSP E family.</text>
</comment>
<comment type="caution">
    <text evidence="3">The sequence shown here is derived from an EMBL/GenBank/DDBJ whole genome shotgun (WGS) entry which is preliminary data.</text>
</comment>
<dbReference type="SUPFAM" id="SSF52540">
    <property type="entry name" value="P-loop containing nucleoside triphosphate hydrolases"/>
    <property type="match status" value="1"/>
</dbReference>
<evidence type="ECO:0000256" key="1">
    <source>
        <dbReference type="ARBA" id="ARBA00006611"/>
    </source>
</evidence>
<feature type="domain" description="Bacterial type II secretion system protein E" evidence="2">
    <location>
        <begin position="3"/>
        <end position="55"/>
    </location>
</feature>
<accession>A0A1B8NUZ2</accession>
<evidence type="ECO:0000259" key="2">
    <source>
        <dbReference type="Pfam" id="PF00437"/>
    </source>
</evidence>
<dbReference type="Pfam" id="PF00437">
    <property type="entry name" value="T2SSE"/>
    <property type="match status" value="1"/>
</dbReference>
<evidence type="ECO:0000313" key="3">
    <source>
        <dbReference type="EMBL" id="OBX33829.1"/>
    </source>
</evidence>
<dbReference type="InterPro" id="IPR027417">
    <property type="entry name" value="P-loop_NTPase"/>
</dbReference>
<reference evidence="3 4" key="1">
    <citation type="submission" date="2016-06" db="EMBL/GenBank/DDBJ databases">
        <title>Genome sequence of halotolerant plant growth promoting strain of Halomonas elongata HEK1 isolated from salterns of Rann of Kutch, Gujarat, India.</title>
        <authorList>
            <person name="Gaba S."/>
            <person name="Singh R.N."/>
            <person name="Abrol S."/>
            <person name="Kaushik R."/>
            <person name="Saxena A.K."/>
        </authorList>
    </citation>
    <scope>NUCLEOTIDE SEQUENCE [LARGE SCALE GENOMIC DNA]</scope>
    <source>
        <strain evidence="3 4">HEK1</strain>
    </source>
</reference>
<evidence type="ECO:0000313" key="4">
    <source>
        <dbReference type="Proteomes" id="UP000092504"/>
    </source>
</evidence>
<dbReference type="PATRIC" id="fig|2746.7.peg.2940"/>
<organism evidence="3 4">
    <name type="scientific">Halomonas elongata</name>
    <dbReference type="NCBI Taxonomy" id="2746"/>
    <lineage>
        <taxon>Bacteria</taxon>
        <taxon>Pseudomonadati</taxon>
        <taxon>Pseudomonadota</taxon>
        <taxon>Gammaproteobacteria</taxon>
        <taxon>Oceanospirillales</taxon>
        <taxon>Halomonadaceae</taxon>
        <taxon>Halomonas</taxon>
    </lineage>
</organism>